<dbReference type="VEuPathDB" id="ToxoDB:ETH2_0535600"/>
<organism evidence="2 3">
    <name type="scientific">Eimeria tenella</name>
    <name type="common">Coccidian parasite</name>
    <dbReference type="NCBI Taxonomy" id="5802"/>
    <lineage>
        <taxon>Eukaryota</taxon>
        <taxon>Sar</taxon>
        <taxon>Alveolata</taxon>
        <taxon>Apicomplexa</taxon>
        <taxon>Conoidasida</taxon>
        <taxon>Coccidia</taxon>
        <taxon>Eucoccidiorida</taxon>
        <taxon>Eimeriorina</taxon>
        <taxon>Eimeriidae</taxon>
        <taxon>Eimeria</taxon>
    </lineage>
</organism>
<dbReference type="PANTHER" id="PTHR46007">
    <property type="entry name" value="MEDIATOR OF RNA POLYMERASE II TRANSCRIPTION SUBUNIT 12"/>
    <property type="match status" value="1"/>
</dbReference>
<name>U6L5Q8_EIMTE</name>
<evidence type="ECO:0000256" key="1">
    <source>
        <dbReference type="SAM" id="SignalP"/>
    </source>
</evidence>
<dbReference type="Proteomes" id="UP000030747">
    <property type="component" value="Unassembled WGS sequence"/>
</dbReference>
<keyword evidence="3" id="KW-1185">Reference proteome</keyword>
<dbReference type="PANTHER" id="PTHR46007:SF12">
    <property type="entry name" value="C2H2-TYPE DOMAIN-CONTAINING PROTEIN-RELATED"/>
    <property type="match status" value="1"/>
</dbReference>
<dbReference type="AlphaFoldDB" id="U6L5Q8"/>
<accession>U6L5Q8</accession>
<feature type="signal peptide" evidence="1">
    <location>
        <begin position="1"/>
        <end position="38"/>
    </location>
</feature>
<evidence type="ECO:0000313" key="2">
    <source>
        <dbReference type="EMBL" id="CDJ45481.1"/>
    </source>
</evidence>
<feature type="chain" id="PRO_5004674093" evidence="1">
    <location>
        <begin position="39"/>
        <end position="458"/>
    </location>
</feature>
<reference evidence="2" key="2">
    <citation type="submission" date="2013-10" db="EMBL/GenBank/DDBJ databases">
        <authorList>
            <person name="Aslett M."/>
        </authorList>
    </citation>
    <scope>NUCLEOTIDE SEQUENCE [LARGE SCALE GENOMIC DNA]</scope>
    <source>
        <strain evidence="2">Houghton</strain>
    </source>
</reference>
<dbReference type="InterPro" id="IPR051647">
    <property type="entry name" value="Mediator_comp_sub12"/>
</dbReference>
<dbReference type="OrthoDB" id="348710at2759"/>
<reference evidence="2" key="1">
    <citation type="submission" date="2013-10" db="EMBL/GenBank/DDBJ databases">
        <title>Genomic analysis of the causative agents of coccidiosis in chickens.</title>
        <authorList>
            <person name="Reid A.J."/>
            <person name="Blake D."/>
            <person name="Billington K."/>
            <person name="Browne H."/>
            <person name="Dunn M."/>
            <person name="Hung S."/>
            <person name="Kawahara F."/>
            <person name="Miranda-Saavedra D."/>
            <person name="Mourier T."/>
            <person name="Nagra H."/>
            <person name="Otto T.D."/>
            <person name="Rawlings N."/>
            <person name="Sanchez A."/>
            <person name="Sanders M."/>
            <person name="Subramaniam C."/>
            <person name="Tay Y."/>
            <person name="Dear P."/>
            <person name="Doerig C."/>
            <person name="Gruber A."/>
            <person name="Parkinson J."/>
            <person name="Shirley M."/>
            <person name="Wan K.L."/>
            <person name="Berriman M."/>
            <person name="Tomley F."/>
            <person name="Pain A."/>
        </authorList>
    </citation>
    <scope>NUCLEOTIDE SEQUENCE [LARGE SCALE GENOMIC DNA]</scope>
    <source>
        <strain evidence="2">Houghton</strain>
    </source>
</reference>
<dbReference type="GeneID" id="25250993"/>
<evidence type="ECO:0000313" key="3">
    <source>
        <dbReference type="Proteomes" id="UP000030747"/>
    </source>
</evidence>
<dbReference type="GO" id="GO:0045944">
    <property type="term" value="P:positive regulation of transcription by RNA polymerase II"/>
    <property type="evidence" value="ECO:0007669"/>
    <property type="project" value="TreeGrafter"/>
</dbReference>
<dbReference type="GO" id="GO:0016592">
    <property type="term" value="C:mediator complex"/>
    <property type="evidence" value="ECO:0007669"/>
    <property type="project" value="TreeGrafter"/>
</dbReference>
<dbReference type="RefSeq" id="XP_013236227.1">
    <property type="nucleotide sequence ID" value="XM_013380773.1"/>
</dbReference>
<sequence>MRSQQPWLLQQQQQLQQSTQRLLVPLLLLLLLLRGIQQQQQQQQQLLQQLLLLLCCCREQLRSGPAFLLCRTLNELETSRADEDTETSSSSSSSSSKCCCSHVRWIVLVLLGVYKAIQLGEQQTVTGAAWVEVLQSHAIDLQEEDVLVPLEVAGEDAEPALDVVHRELVAVSENQKYSWPMRINAMGLARACRPSSSSSSSSSSRRLQEQLQQQLVLHFPSSVLPDDPALTLCCLHLQRLAGLPAEVPVPPSELLPKVLQQQQELLQQNSGKLTCTSRLSLLRLLRTAAQLLPPLLLSEGLAAASFTGFWRLVFSVDEALWLAVIKAANAATHSRSTCLYPAAAAVGAQTRGGPQSEDSAEAAETAAAAAAASAAAEEPSMGLHACLLLRTLFYELVCQYGPAILALPPAAPPDECVLAAAAAVQQQLPQQVVLLLRHYVSMQQQRIATATAANQESL</sequence>
<proteinExistence type="predicted"/>
<gene>
    <name evidence="2" type="ORF">ETH_00008960</name>
</gene>
<protein>
    <submittedName>
        <fullName evidence="2">Uncharacterized protein</fullName>
    </submittedName>
</protein>
<keyword evidence="1" id="KW-0732">Signal</keyword>
<dbReference type="GO" id="GO:0003713">
    <property type="term" value="F:transcription coactivator activity"/>
    <property type="evidence" value="ECO:0007669"/>
    <property type="project" value="TreeGrafter"/>
</dbReference>
<dbReference type="EMBL" id="HG678281">
    <property type="protein sequence ID" value="CDJ45481.1"/>
    <property type="molecule type" value="Genomic_DNA"/>
</dbReference>
<dbReference type="VEuPathDB" id="ToxoDB:ETH_00008960"/>